<name>A0ABQ5SPT6_9CHLO</name>
<dbReference type="EC" id="2.7.7.49" evidence="7"/>
<feature type="region of interest" description="Disordered" evidence="8">
    <location>
        <begin position="2713"/>
        <end position="2736"/>
    </location>
</feature>
<comment type="catalytic activity">
    <reaction evidence="6 7">
        <text>DNA(n) + a 2'-deoxyribonucleoside 5'-triphosphate = DNA(n+1) + diphosphate</text>
        <dbReference type="Rhea" id="RHEA:22508"/>
        <dbReference type="Rhea" id="RHEA-COMP:17339"/>
        <dbReference type="Rhea" id="RHEA-COMP:17340"/>
        <dbReference type="ChEBI" id="CHEBI:33019"/>
        <dbReference type="ChEBI" id="CHEBI:61560"/>
        <dbReference type="ChEBI" id="CHEBI:173112"/>
        <dbReference type="EC" id="2.7.7.49"/>
    </reaction>
</comment>
<feature type="compositionally biased region" description="Basic residues" evidence="8">
    <location>
        <begin position="262"/>
        <end position="277"/>
    </location>
</feature>
<feature type="region of interest" description="Disordered" evidence="8">
    <location>
        <begin position="3714"/>
        <end position="3739"/>
    </location>
</feature>
<sequence>MLHAEQWCPNTSNVLLLGPSWRQLLARVGDEIMLNLLTNGAIFIGLGNGNYLQVSGRPINEVARERYLAIATRNCKIAGTEASPTAGNVTVPAAATAVGAPGASKLCHTSGPAAVLSPPLPLPIAATTSARAPAGLALAMQALPQRRPRVRYSWFVATLQEARELQQQRWAQGRGQQTLAEDEINVGASREVIYAADDAVGVRGTRSKHHGGNGDGSLRDGVDVRESEEVTPASPTAAGVISSGAEFIAARPRAAEITTTAPKKRPRAWQRRKAARQRHADDADAAKNTEGAEATTDATKLANGPNSLLVQEPAASGPVDASTNDDGMEWDVLSFNTLDSPVSQVLCRSPWPLWDFTYDMPESTPPVKKRYGLRLLEVYDEVNEGLAATSAPTFKQLDGDSLMTEAIAAAEAAEAAGGYPDGGVMTEATVLPKRRRGGRRRRQRKVKKGAGTAEGDAVPAIPAIRTEATAPNAAAAAAIHFSETAAVHKVKAAGVSDSKTGPPECGGSPVPPLPPAAVASGPALASGLARGNLFTAERQTVRAQAPYAPAAMTSCAATGITLHQHRHSPHPMGISQQRIPRANIFYCATFGSRAGLPAKHMLCTLQSVPRPHHRLFSHIFAPPQRQQQQQQQQQQQHPTGLTRFQRYAGGSSGGGSNMAPKARWPHTKLQGVKFDGTGGTGTGGGGAVAQGGSTVAGDGGGAIAATVPVVPPGQLRSDLPTLRRRDVRRHAHLLRLLKQLLARARRCPFGLLLEHHCPLPPALRKDRRRSDAEPGPQHQQQGQGQRDPTCSQGPSQAQPKSQPNAVGGSTAVAAAVQTVVEPKTRGAAPIVMAKGGAAGLRAGGCGPLVEGGPGGCDEEGGICCSPASFSQHPITQLLPLSPVSRRPIAPSLVLQNGDATADISMAPSQGVTAKTIEGADAGGGVGNCDRGEGDVSGAVWRLLGDTGSAIRAEEQQQRAPSPPQSPPLERQSQCGNTACKSQTAFEQIVAELFSNGGHGRNAAIAGTCVMDDSRRSARPVMQPSERPGAAHVPFPGQGGACEVLKGQDVTGPESAGAAIGAAAAATITATPGSSESLLPCCVPAMRVVAFLWSVVRHIVPPVLLGSAHNRKVIRRALSLLVSLRRHEHITVHMAAQGLRTREMDWRPGGPTSNGGCSPCRHRADQRLLFSWLSWLMKDLAVPLLRANFYVTESEPYRQQVFYYRKPVWARLQGAALEDLKATRLQAISRSEARRVLSSRPLGPARLRLVPKMSGMRPIVNLSRPTRVTFKQPRTRTRSQGKGAALAFEFGVPAATAAQRQPPRPTGNDTSITLIGAVGTARAERAEMEVAAVTAAEPAAVMGPENMEVEMCADALRRPDAANVTEGGEPGGSGNEACRKRPPGRTLPRGRCETVKLNFRSFNGVLQNAQLALKASLERQPNALGCSVFGLDGIYRAYAPFVRAWRAAGHRGAAAAPGTASGAGAEMGPQQQQDLKPQRRRPRVLACLRPSRNWLPKTQHVPRQQQKRHLQQQQQKQQRRKGAQPRAVASRPTPVQCAVTATRVQGLQGKAAVFADGEAPAGNTITCCPIASPEVRSVAGTPGRCAVKAPQGPKRCRIQHSAVNLQAASGSAAFQGVDSSAAATDYELIQRGQKWPCGLDPSRQDGLQDEDNRGQGSKTTPKPDNAGALPHHQHCPRQHFVTDTNDVVDPASAAVADGDRFHVAVMAAESLAEERGRPQAKGTAQRVAAGPPPSPQPAHPPAVYIVCADITKAYDSLLQGRLMALMESLVDHPDYLMLRGVEVSPSVGLHGVRSRPSNTAHPGALTYPGYPTWLAANKADAFNTIFLDKLPQQRPISRSEVISLLRQAVGNNLMRVGSSWFRQAVGVAQGAVTSTLLCSLYMASLEQQHLLPLLPRPTPTGGGNATVAGKATAVLLPPPPQPQHPEPQARRRGRRGGRRPSRRQLPQRYVHGPLSGMQCHSHRREGHGKSQQHEDQIHPQRQSGALNQAEPMQGDSLTAHAQGHDLLLASTRALDSGAEYGGAALHCLPHQNILGRVATDVTALLAAAVANTITATAAATDHRSSRSGSVGLTALAAALSVAADTTGSLSVGDGSGGSGQFASMPAGHSKGLRSPPGSGIYGGGGSRSMSKPRSLPGPEPGFKSAAGLRASPGGGVSTILLQKVASLAAVAVAVAVAATPATAAVEMVPATEEQHAIYPAALSAVPLPLSHPHHHRLLRQLQCFAGVTALVSWLQTSAHEAPGLPLPYPAHQPRQHEYTDTQQVMDVDPGLYAWKKPPDAPSHSVVPFGWSAGVNGAAVCSEGGPAASMEGGKAAGEAPRAPGTAGRIAEPQVDRQTPVGKHNHGPASATGHNCSAMVLGLPHSAMPGSRVSVAASAPYGKSGRLGLVQNGASVAADGGLAAATPLRRCPLVLSQSQSLQPEQDLCKSAGPKPPLALSQTLPPGWGQGLAQEQQQRWLMACSLQEEGPQGAVLGALQVPDGVPRSGLMVSCGTLLSPPSTAPAPVADSGRRADAGPGTSDGQIGDAEYSRGNEGTTGTQPGKDIPYLGPSSGNTDESVPPSLMAALVLETPLPLQLQLPVPYPSTNPNLQQQQQQAPPNEQMEEQVNQMLGHHQGERHPRQWQQEPQRLHLRDPGIAQHVPPENPLRLQLPPFTGSEADADGVSENLSRRASLGLHPRPGDWSAVDQGGDHQHLWPQPQLQGTLVATPLFRGPPRVHSAGGGDAAPLGTPPSSLRSPPSVITITSTTNTSAISDGAAAITISGSSNNDDEGSPVVAGGVVTSTSPVRTTWHLRLGGGRTNSTYEVLPNLHLSLHDSGISAQPDLRGGGTSAGCLTGLDFSRDLTARSSGGTPGDRIAGGTKVSTGSGRGNASAVPVEVIDLRDSPPGTFVETNANTDKLAGAEQLDHGEDTILSKPCLRTSSPLPFPTSPLLLGCKQHEHQQQAVEVQQQQLSEEVIPVTQDLLLAGGPGLESVMGGGVLPPGGATQPLSSSFPPPLQQPPAPDIHVIVAPDEGGFHVALRAPAPPAAALATGLVVDDNSHEVLCQSGADTQPLPAVTLATGVGTAAIAERCNVAGRFTVPMGSPPTLQLAPLRCSEVVEVRALMTAPAGVARQSHGDNGRVLSTPRGLPLTQAMESPEVSRRTLLIRTSPAPAPLSSPLGNTQPLMLSAGAVDFGCLAARWKESRWLPSVETVAAVYDGQETASQHLSTQPAPALQLQTPTVMLPSQFGTQTLHMEQHRCQQRQPALASPPSLVPVVQPNRQTLAQLPTITPVPLTQLQSGLLTQSPPLPAYQFAPATALLPFPNLLLPHEGFQLHPAGTQPINFAPQIPFSVAHIPTPLLPTQPTASNATDMDMAIPPTLRFKATTEAEPGAPAFLGSEPHKAGDTQTSSLRAADSSQGGKGTGDAGESWVSRAARGWDSKGSGTGGATASGPGQSDSLCCGYSDEDVWLRVGRATAAAVEDADDDASVARTASITGALHTPTHTSMQAPGRALPLPSAGTAADLTNQVATALPADVSRAVFEDFPSAECDARVSTRNPPDTHLAAAVELVNVATEGIEAAREPAGVEFMTTDATFLGLADMDIDADSLPPVELAQLGMDAGFAGAVPDMAVPPQAGPGATLPLQVQVTPVPGVLFEVADGDAMQLGSRDCGSARDLHLTAAEDHRGVPNVAARLGHVAGAGVGGSTDMKASGTALAAEPVLLRQLRGCRGGRRLQWKRKRQQKRQEQQQPQQQLRRQDLRLRCAADKLPPTGNRSSAAATSALLGAPAAEGAPRRRTAATVASPFTGAMIDVVRGNTGNTVAAATAGPRGYTVGGSNRISAGANCDRNRAGCGAAGARTAATGTMAAAAMLTAGPADERRLQARDRIGLAGSSLPRRPERPTDPQPGLQCRNPSQCQGGDEGPRHVPYSEHAVQVLQCTRQFPQQLLQRNPHICQPQHQPCQQQNEQQIRNEVPQRPRPATDFQHPRPRQPQPNPYSPTPPESLLMRLIDDFFIVTTSRTAAEAIARRLREGFLEDYGCVINPGKTQLANFQLPSADQPPTAAALDPRYGELPAPQEQQNRNLGSGARVRGGGAEGGAGVDSRTASALGSGAATAAGDGERSVHVVPLGGGGDGCADPGFKGDGACNLWQSRDGRRYVRWCGLLFNVATLEVQADYSRYCGVHIRTTMSVPADAHPGRQLAAKMCQYLRPKAHALLLDTSINAPHTVRLNIYQAYLLAAIKMHWYLHCLPRNLSRDPRVALSAIQSGICYMVALVRSRTASEATNRRFGPGCRCDVSSCHVRWLGLVAFRRVLFRKQSRYRVVLSCLDKQLAAPSFAALPRQLAEVVSEEANAVFNDVLY</sequence>
<evidence type="ECO:0000256" key="7">
    <source>
        <dbReference type="RuleBase" id="RU365061"/>
    </source>
</evidence>
<comment type="subcellular location">
    <subcellularLocation>
        <location evidence="7">Nucleus</location>
    </subcellularLocation>
    <subcellularLocation>
        <location evidence="7">Chromosome</location>
        <location evidence="7">Telomere</location>
    </subcellularLocation>
</comment>
<feature type="compositionally biased region" description="Low complexity" evidence="8">
    <location>
        <begin position="3938"/>
        <end position="3954"/>
    </location>
</feature>
<dbReference type="PANTHER" id="PTHR12066">
    <property type="entry name" value="TELOMERASE REVERSE TRANSCRIPTASE"/>
    <property type="match status" value="1"/>
</dbReference>
<feature type="compositionally biased region" description="Basic and acidic residues" evidence="8">
    <location>
        <begin position="278"/>
        <end position="287"/>
    </location>
</feature>
<keyword evidence="5 7" id="KW-0695">RNA-directed DNA polymerase</keyword>
<feature type="region of interest" description="Disordered" evidence="8">
    <location>
        <begin position="1633"/>
        <end position="1672"/>
    </location>
</feature>
<feature type="domain" description="Telomerase ribonucleoprotein complex - RNA-binding" evidence="9">
    <location>
        <begin position="1085"/>
        <end position="1221"/>
    </location>
</feature>
<dbReference type="Pfam" id="PF12009">
    <property type="entry name" value="Telomerase_RBD"/>
    <property type="match status" value="1"/>
</dbReference>
<feature type="region of interest" description="Disordered" evidence="8">
    <location>
        <begin position="4035"/>
        <end position="4087"/>
    </location>
</feature>
<feature type="compositionally biased region" description="Basic and acidic residues" evidence="8">
    <location>
        <begin position="1966"/>
        <end position="1977"/>
    </location>
</feature>
<proteinExistence type="inferred from homology"/>
<evidence type="ECO:0000313" key="11">
    <source>
        <dbReference type="Proteomes" id="UP001165090"/>
    </source>
</evidence>
<accession>A0ABQ5SPT6</accession>
<keyword evidence="7" id="KW-0779">Telomere</keyword>
<feature type="region of interest" description="Disordered" evidence="8">
    <location>
        <begin position="2580"/>
        <end position="2601"/>
    </location>
</feature>
<feature type="region of interest" description="Disordered" evidence="8">
    <location>
        <begin position="762"/>
        <end position="809"/>
    </location>
</feature>
<feature type="region of interest" description="Disordered" evidence="8">
    <location>
        <begin position="3938"/>
        <end position="3985"/>
    </location>
</feature>
<feature type="compositionally biased region" description="Pro residues" evidence="8">
    <location>
        <begin position="3971"/>
        <end position="3983"/>
    </location>
</feature>
<keyword evidence="1 7" id="KW-0808">Transferase</keyword>
<feature type="region of interest" description="Disordered" evidence="8">
    <location>
        <begin position="203"/>
        <end position="238"/>
    </location>
</feature>
<feature type="compositionally biased region" description="Low complexity" evidence="8">
    <location>
        <begin position="1453"/>
        <end position="1463"/>
    </location>
</feature>
<feature type="compositionally biased region" description="Basic residues" evidence="8">
    <location>
        <begin position="434"/>
        <end position="448"/>
    </location>
</feature>
<dbReference type="PANTHER" id="PTHR12066:SF0">
    <property type="entry name" value="TELOMERASE REVERSE TRANSCRIPTASE"/>
    <property type="match status" value="1"/>
</dbReference>
<organism evidence="10 11">
    <name type="scientific">Volvox africanus</name>
    <dbReference type="NCBI Taxonomy" id="51714"/>
    <lineage>
        <taxon>Eukaryota</taxon>
        <taxon>Viridiplantae</taxon>
        <taxon>Chlorophyta</taxon>
        <taxon>core chlorophytes</taxon>
        <taxon>Chlorophyceae</taxon>
        <taxon>CS clade</taxon>
        <taxon>Chlamydomonadales</taxon>
        <taxon>Volvocaceae</taxon>
        <taxon>Volvox</taxon>
    </lineage>
</organism>
<keyword evidence="4 7" id="KW-0460">Magnesium</keyword>
<dbReference type="InterPro" id="IPR049139">
    <property type="entry name" value="TERT_C"/>
</dbReference>
<keyword evidence="7" id="KW-0158">Chromosome</keyword>
<feature type="region of interest" description="Disordered" evidence="8">
    <location>
        <begin position="953"/>
        <end position="976"/>
    </location>
</feature>
<dbReference type="Proteomes" id="UP001165090">
    <property type="component" value="Unassembled WGS sequence"/>
</dbReference>
<feature type="compositionally biased region" description="Polar residues" evidence="8">
    <location>
        <begin position="3386"/>
        <end position="3399"/>
    </location>
</feature>
<feature type="compositionally biased region" description="Basic residues" evidence="8">
    <location>
        <begin position="1929"/>
        <end position="1941"/>
    </location>
</feature>
<evidence type="ECO:0000256" key="4">
    <source>
        <dbReference type="ARBA" id="ARBA00022842"/>
    </source>
</evidence>
<feature type="compositionally biased region" description="Basic and acidic residues" evidence="8">
    <location>
        <begin position="217"/>
        <end position="228"/>
    </location>
</feature>
<evidence type="ECO:0000313" key="10">
    <source>
        <dbReference type="EMBL" id="GLI71540.1"/>
    </source>
</evidence>
<evidence type="ECO:0000256" key="1">
    <source>
        <dbReference type="ARBA" id="ARBA00022679"/>
    </source>
</evidence>
<dbReference type="Pfam" id="PF21399">
    <property type="entry name" value="TERT_C"/>
    <property type="match status" value="1"/>
</dbReference>
<feature type="region of interest" description="Disordered" evidence="8">
    <location>
        <begin position="1361"/>
        <end position="1388"/>
    </location>
</feature>
<dbReference type="InterPro" id="IPR003545">
    <property type="entry name" value="Telomerase_RT"/>
</dbReference>
<feature type="region of interest" description="Disordered" evidence="8">
    <location>
        <begin position="3871"/>
        <end position="3908"/>
    </location>
</feature>
<keyword evidence="3 7" id="KW-0479">Metal-binding</keyword>
<evidence type="ECO:0000256" key="6">
    <source>
        <dbReference type="ARBA" id="ARBA00048173"/>
    </source>
</evidence>
<reference evidence="10 11" key="1">
    <citation type="journal article" date="2023" name="IScience">
        <title>Expanded male sex-determining region conserved during the evolution of homothallism in the green alga Volvox.</title>
        <authorList>
            <person name="Yamamoto K."/>
            <person name="Matsuzaki R."/>
            <person name="Mahakham W."/>
            <person name="Heman W."/>
            <person name="Sekimoto H."/>
            <person name="Kawachi M."/>
            <person name="Minakuchi Y."/>
            <person name="Toyoda A."/>
            <person name="Nozaki H."/>
        </authorList>
    </citation>
    <scope>NUCLEOTIDE SEQUENCE [LARGE SCALE GENOMIC DNA]</scope>
    <source>
        <strain evidence="10 11">NIES-4468</strain>
    </source>
</reference>
<evidence type="ECO:0000256" key="5">
    <source>
        <dbReference type="ARBA" id="ARBA00022918"/>
    </source>
</evidence>
<comment type="similarity">
    <text evidence="7">Belongs to the reverse transcriptase family. Telomerase subfamily.</text>
</comment>
<comment type="function">
    <text evidence="7">Telomerase is a ribonucleoprotein enzyme essential for the replication of chromosome termini in most eukaryotes. It elongates telomeres. It is a reverse transcriptase that adds simple sequence repeats to chromosome ends by copying a template sequence within the RNA component of the enzyme.</text>
</comment>
<evidence type="ECO:0000256" key="2">
    <source>
        <dbReference type="ARBA" id="ARBA00022695"/>
    </source>
</evidence>
<evidence type="ECO:0000256" key="3">
    <source>
        <dbReference type="ARBA" id="ARBA00022723"/>
    </source>
</evidence>
<comment type="caution">
    <text evidence="10">The sequence shown here is derived from an EMBL/GenBank/DDBJ whole genome shotgun (WGS) entry which is preliminary data.</text>
</comment>
<feature type="compositionally biased region" description="Pro residues" evidence="8">
    <location>
        <begin position="1729"/>
        <end position="1739"/>
    </location>
</feature>
<dbReference type="Gene3D" id="1.10.132.70">
    <property type="match status" value="1"/>
</dbReference>
<keyword evidence="2 7" id="KW-0548">Nucleotidyltransferase</keyword>
<feature type="region of interest" description="Disordered" evidence="8">
    <location>
        <begin position="1912"/>
        <end position="1991"/>
    </location>
</feature>
<feature type="region of interest" description="Disordered" evidence="8">
    <location>
        <begin position="3371"/>
        <end position="3438"/>
    </location>
</feature>
<evidence type="ECO:0000256" key="8">
    <source>
        <dbReference type="SAM" id="MobiDB-lite"/>
    </source>
</evidence>
<feature type="compositionally biased region" description="Pro residues" evidence="8">
    <location>
        <begin position="1915"/>
        <end position="1924"/>
    </location>
</feature>
<feature type="compositionally biased region" description="Low complexity" evidence="8">
    <location>
        <begin position="2585"/>
        <end position="2599"/>
    </location>
</feature>
<keyword evidence="11" id="KW-1185">Reference proteome</keyword>
<feature type="compositionally biased region" description="Gly residues" evidence="8">
    <location>
        <begin position="4071"/>
        <end position="4081"/>
    </location>
</feature>
<gene>
    <name evidence="10" type="ORF">VaNZ11_016772</name>
</gene>
<feature type="compositionally biased region" description="Polar residues" evidence="8">
    <location>
        <begin position="786"/>
        <end position="804"/>
    </location>
</feature>
<feature type="region of interest" description="Disordered" evidence="8">
    <location>
        <begin position="252"/>
        <end position="323"/>
    </location>
</feature>
<feature type="region of interest" description="Disordered" evidence="8">
    <location>
        <begin position="2092"/>
        <end position="2142"/>
    </location>
</feature>
<feature type="compositionally biased region" description="Basic residues" evidence="8">
    <location>
        <begin position="3714"/>
        <end position="3724"/>
    </location>
</feature>
<feature type="region of interest" description="Disordered" evidence="8">
    <location>
        <begin position="1709"/>
        <end position="1739"/>
    </location>
</feature>
<feature type="compositionally biased region" description="Low complexity" evidence="8">
    <location>
        <begin position="774"/>
        <end position="785"/>
    </location>
</feature>
<dbReference type="EMBL" id="BSDZ01000114">
    <property type="protein sequence ID" value="GLI71540.1"/>
    <property type="molecule type" value="Genomic_DNA"/>
</dbReference>
<protein>
    <recommendedName>
        <fullName evidence="7">Telomerase reverse transcriptase</fullName>
        <ecNumber evidence="7">2.7.7.49</ecNumber>
    </recommendedName>
    <alternativeName>
        <fullName evidence="7">Telomerase catalytic subunit</fullName>
    </alternativeName>
</protein>
<feature type="region of interest" description="Disordered" evidence="8">
    <location>
        <begin position="2492"/>
        <end position="2557"/>
    </location>
</feature>
<dbReference type="Gene3D" id="1.10.357.90">
    <property type="match status" value="1"/>
</dbReference>
<feature type="region of interest" description="Disordered" evidence="8">
    <location>
        <begin position="2843"/>
        <end position="2870"/>
    </location>
</feature>
<dbReference type="SMART" id="SM00975">
    <property type="entry name" value="Telomerase_RBD"/>
    <property type="match status" value="1"/>
</dbReference>
<dbReference type="InterPro" id="IPR021891">
    <property type="entry name" value="Telomerase_RBD"/>
</dbReference>
<feature type="region of interest" description="Disordered" evidence="8">
    <location>
        <begin position="1014"/>
        <end position="1033"/>
    </location>
</feature>
<feature type="region of interest" description="Disordered" evidence="8">
    <location>
        <begin position="1453"/>
        <end position="1533"/>
    </location>
</feature>
<keyword evidence="7" id="KW-0539">Nucleus</keyword>
<evidence type="ECO:0000259" key="9">
    <source>
        <dbReference type="SMART" id="SM00975"/>
    </source>
</evidence>
<feature type="region of interest" description="Disordered" evidence="8">
    <location>
        <begin position="434"/>
        <end position="454"/>
    </location>
</feature>